<keyword evidence="2" id="KW-0472">Membrane</keyword>
<reference evidence="4" key="1">
    <citation type="submission" date="2022-07" db="EMBL/GenBank/DDBJ databases">
        <title>Draft genome sequence of Zalerion maritima ATCC 34329, a (micro)plastics degrading marine fungus.</title>
        <authorList>
            <person name="Paco A."/>
            <person name="Goncalves M.F.M."/>
            <person name="Rocha-Santos T.A.P."/>
            <person name="Alves A."/>
        </authorList>
    </citation>
    <scope>NUCLEOTIDE SEQUENCE</scope>
    <source>
        <strain evidence="4">ATCC 34329</strain>
    </source>
</reference>
<evidence type="ECO:0000256" key="2">
    <source>
        <dbReference type="SAM" id="Phobius"/>
    </source>
</evidence>
<gene>
    <name evidence="4" type="ORF">MKZ38_002592</name>
</gene>
<dbReference type="PANTHER" id="PTHR34502">
    <property type="entry name" value="DUF6594 DOMAIN-CONTAINING PROTEIN-RELATED"/>
    <property type="match status" value="1"/>
</dbReference>
<dbReference type="Pfam" id="PF20237">
    <property type="entry name" value="DUF6594"/>
    <property type="match status" value="1"/>
</dbReference>
<dbReference type="AlphaFoldDB" id="A0AAD5RNP1"/>
<evidence type="ECO:0000313" key="4">
    <source>
        <dbReference type="EMBL" id="KAJ2900099.1"/>
    </source>
</evidence>
<feature type="transmembrane region" description="Helical" evidence="2">
    <location>
        <begin position="728"/>
        <end position="747"/>
    </location>
</feature>
<feature type="compositionally biased region" description="Low complexity" evidence="1">
    <location>
        <begin position="1"/>
        <end position="13"/>
    </location>
</feature>
<feature type="compositionally biased region" description="Polar residues" evidence="1">
    <location>
        <begin position="46"/>
        <end position="63"/>
    </location>
</feature>
<feature type="domain" description="DUF6594" evidence="3">
    <location>
        <begin position="504"/>
        <end position="767"/>
    </location>
</feature>
<dbReference type="InterPro" id="IPR046529">
    <property type="entry name" value="DUF6594"/>
</dbReference>
<accession>A0AAD5RNP1</accession>
<feature type="compositionally biased region" description="Basic and acidic residues" evidence="1">
    <location>
        <begin position="242"/>
        <end position="279"/>
    </location>
</feature>
<feature type="compositionally biased region" description="Low complexity" evidence="1">
    <location>
        <begin position="661"/>
        <end position="671"/>
    </location>
</feature>
<dbReference type="PANTHER" id="PTHR34502:SF6">
    <property type="entry name" value="DUF6594 DOMAIN-CONTAINING PROTEIN"/>
    <property type="match status" value="1"/>
</dbReference>
<feature type="compositionally biased region" description="Basic and acidic residues" evidence="1">
    <location>
        <begin position="194"/>
        <end position="205"/>
    </location>
</feature>
<proteinExistence type="predicted"/>
<feature type="region of interest" description="Disordered" evidence="1">
    <location>
        <begin position="488"/>
        <end position="512"/>
    </location>
</feature>
<evidence type="ECO:0000256" key="1">
    <source>
        <dbReference type="SAM" id="MobiDB-lite"/>
    </source>
</evidence>
<feature type="compositionally biased region" description="Polar residues" evidence="1">
    <location>
        <begin position="405"/>
        <end position="414"/>
    </location>
</feature>
<keyword evidence="2" id="KW-1133">Transmembrane helix</keyword>
<evidence type="ECO:0000259" key="3">
    <source>
        <dbReference type="Pfam" id="PF20237"/>
    </source>
</evidence>
<name>A0AAD5RNP1_9PEZI</name>
<keyword evidence="2" id="KW-0812">Transmembrane</keyword>
<keyword evidence="5" id="KW-1185">Reference proteome</keyword>
<feature type="compositionally biased region" description="Low complexity" evidence="1">
    <location>
        <begin position="280"/>
        <end position="291"/>
    </location>
</feature>
<dbReference type="EMBL" id="JAKWBI020000179">
    <property type="protein sequence ID" value="KAJ2900099.1"/>
    <property type="molecule type" value="Genomic_DNA"/>
</dbReference>
<feature type="transmembrane region" description="Helical" evidence="2">
    <location>
        <begin position="699"/>
        <end position="721"/>
    </location>
</feature>
<feature type="region of interest" description="Disordered" evidence="1">
    <location>
        <begin position="331"/>
        <end position="472"/>
    </location>
</feature>
<dbReference type="Proteomes" id="UP001201980">
    <property type="component" value="Unassembled WGS sequence"/>
</dbReference>
<feature type="compositionally biased region" description="Polar residues" evidence="1">
    <location>
        <begin position="223"/>
        <end position="241"/>
    </location>
</feature>
<feature type="transmembrane region" description="Helical" evidence="2">
    <location>
        <begin position="753"/>
        <end position="774"/>
    </location>
</feature>
<feature type="compositionally biased region" description="Basic and acidic residues" evidence="1">
    <location>
        <begin position="24"/>
        <end position="36"/>
    </location>
</feature>
<organism evidence="4 5">
    <name type="scientific">Zalerion maritima</name>
    <dbReference type="NCBI Taxonomy" id="339359"/>
    <lineage>
        <taxon>Eukaryota</taxon>
        <taxon>Fungi</taxon>
        <taxon>Dikarya</taxon>
        <taxon>Ascomycota</taxon>
        <taxon>Pezizomycotina</taxon>
        <taxon>Sordariomycetes</taxon>
        <taxon>Lulworthiomycetidae</taxon>
        <taxon>Lulworthiales</taxon>
        <taxon>Lulworthiaceae</taxon>
        <taxon>Zalerion</taxon>
    </lineage>
</organism>
<comment type="caution">
    <text evidence="4">The sequence shown here is derived from an EMBL/GenBank/DDBJ whole genome shotgun (WGS) entry which is preliminary data.</text>
</comment>
<feature type="region of interest" description="Disordered" evidence="1">
    <location>
        <begin position="1"/>
        <end position="306"/>
    </location>
</feature>
<sequence>MSASHLPPTVETLPPTPNLAQDSEFPRDTRRSENGFRKQQGRKQRSSVSHRPSFSTPSNSTSDNKSRHPDSMTSKRMSAFGSGPSVALAGPSSSQAAPRRHSVQAAAPHGTFSLHEGPIEIPGAGHDNEEMDIGVETPVFLTPEHVFAEHSGFLPPPPDASSDHAFLPQPERGRNRRPKPKSASPPIPAPRRRTTPEKDLEDTKAQDMQMVHHKPKWEHEAKQNSITSPTTDSTGSHNGHSPRSDASSHEQGEHETDRSSSPEHTTSYEEEKAKLEEQLKAAQAAQARSMAAGGGTGTSGERLSVGVGGTMPAGGMGLGNIIGGGYPYQFSLPGQMPPNGQPGHHPHHMQPPQSPHFQLQPPPFSQLQMGRPQSHYDPSGRQIPPTPMSDPQAYINNPMPPPQHQRGSSYSGTPQREYGPGGPGPSLGTDSRERERQYGTPEMPRGNAVLPHIPPGALTPRPVTNPQVKHLPRGERLPLTGYELLSNQLANRRRRESTSSTASGKPHSLPPVYKRFTTLNHRLLLTLQDEISELEEQLHRLDTNDTQVRRVPGGQILPASRRQDASTPNELQWTRSNLINRIAEKVGVYNHILSTFQKTQGLPAPSTNDVTFYRNYLNEKLPIADNEARFLDAEWDLISLADQPPADDGDEWPSSAPQPPLSRRSSLVSQRRGSEASALTRPSALRQKKSVEFQRFPKMVPILAAAVALAVLFPILTFLVIPVFVGRMMVVFLVAGGVSAGLTRGGIVGEMDSVDMMVVAAVYGAVMSVVAGVVA</sequence>
<feature type="region of interest" description="Disordered" evidence="1">
    <location>
        <begin position="645"/>
        <end position="681"/>
    </location>
</feature>
<protein>
    <recommendedName>
        <fullName evidence="3">DUF6594 domain-containing protein</fullName>
    </recommendedName>
</protein>
<evidence type="ECO:0000313" key="5">
    <source>
        <dbReference type="Proteomes" id="UP001201980"/>
    </source>
</evidence>